<dbReference type="InterPro" id="IPR011601">
    <property type="entry name" value="MurB_C"/>
</dbReference>
<keyword evidence="12 17" id="KW-0573">Peptidoglycan synthesis</keyword>
<evidence type="ECO:0000256" key="6">
    <source>
        <dbReference type="ARBA" id="ARBA00022490"/>
    </source>
</evidence>
<keyword evidence="7 17" id="KW-0132">Cell division</keyword>
<evidence type="ECO:0000256" key="13">
    <source>
        <dbReference type="ARBA" id="ARBA00023002"/>
    </source>
</evidence>
<evidence type="ECO:0000256" key="7">
    <source>
        <dbReference type="ARBA" id="ARBA00022618"/>
    </source>
</evidence>
<dbReference type="PANTHER" id="PTHR21071:SF4">
    <property type="entry name" value="UDP-N-ACETYLENOLPYRUVOYLGLUCOSAMINE REDUCTASE"/>
    <property type="match status" value="1"/>
</dbReference>
<evidence type="ECO:0000256" key="9">
    <source>
        <dbReference type="ARBA" id="ARBA00022827"/>
    </source>
</evidence>
<evidence type="ECO:0000256" key="3">
    <source>
        <dbReference type="ARBA" id="ARBA00004496"/>
    </source>
</evidence>
<evidence type="ECO:0000256" key="11">
    <source>
        <dbReference type="ARBA" id="ARBA00022960"/>
    </source>
</evidence>
<dbReference type="InterPro" id="IPR006094">
    <property type="entry name" value="Oxid_FAD_bind_N"/>
</dbReference>
<comment type="pathway">
    <text evidence="4 17">Cell wall biogenesis; peptidoglycan biosynthesis.</text>
</comment>
<keyword evidence="13 17" id="KW-0560">Oxidoreductase</keyword>
<evidence type="ECO:0000313" key="19">
    <source>
        <dbReference type="EMBL" id="QES52019.1"/>
    </source>
</evidence>
<keyword evidence="14 17" id="KW-0131">Cell cycle</keyword>
<dbReference type="UniPathway" id="UPA00219"/>
<comment type="similarity">
    <text evidence="5 17">Belongs to the MurB family.</text>
</comment>
<dbReference type="GO" id="GO:0008360">
    <property type="term" value="P:regulation of cell shape"/>
    <property type="evidence" value="ECO:0007669"/>
    <property type="project" value="UniProtKB-KW"/>
</dbReference>
<comment type="catalytic activity">
    <reaction evidence="16 17">
        <text>UDP-N-acetyl-alpha-D-muramate + NADP(+) = UDP-N-acetyl-3-O-(1-carboxyvinyl)-alpha-D-glucosamine + NADPH + H(+)</text>
        <dbReference type="Rhea" id="RHEA:12248"/>
        <dbReference type="ChEBI" id="CHEBI:15378"/>
        <dbReference type="ChEBI" id="CHEBI:57783"/>
        <dbReference type="ChEBI" id="CHEBI:58349"/>
        <dbReference type="ChEBI" id="CHEBI:68483"/>
        <dbReference type="ChEBI" id="CHEBI:70757"/>
        <dbReference type="EC" id="1.3.1.98"/>
    </reaction>
</comment>
<reference evidence="19 20" key="1">
    <citation type="submission" date="2018-05" db="EMBL/GenBank/DDBJ databases">
        <title>Streptomyces venezuelae.</title>
        <authorList>
            <person name="Kim W."/>
            <person name="Lee N."/>
            <person name="Cho B.-K."/>
        </authorList>
    </citation>
    <scope>NUCLEOTIDE SEQUENCE [LARGE SCALE GENOMIC DNA]</scope>
    <source>
        <strain evidence="19 20">ATCC 21782</strain>
    </source>
</reference>
<feature type="active site" evidence="17">
    <location>
        <position position="162"/>
    </location>
</feature>
<dbReference type="GO" id="GO:0008762">
    <property type="term" value="F:UDP-N-acetylmuramate dehydrogenase activity"/>
    <property type="evidence" value="ECO:0007669"/>
    <property type="project" value="UniProtKB-UniRule"/>
</dbReference>
<dbReference type="InterPro" id="IPR016169">
    <property type="entry name" value="FAD-bd_PCMH_sub2"/>
</dbReference>
<feature type="active site" description="Proton donor" evidence="17">
    <location>
        <position position="240"/>
    </location>
</feature>
<evidence type="ECO:0000313" key="20">
    <source>
        <dbReference type="Proteomes" id="UP000325211"/>
    </source>
</evidence>
<gene>
    <name evidence="17" type="primary">murB</name>
    <name evidence="19" type="ORF">DEJ50_33600</name>
</gene>
<dbReference type="AlphaFoldDB" id="A0A5P2DGB2"/>
<evidence type="ECO:0000259" key="18">
    <source>
        <dbReference type="PROSITE" id="PS51387"/>
    </source>
</evidence>
<keyword evidence="11 17" id="KW-0133">Cell shape</keyword>
<evidence type="ECO:0000256" key="5">
    <source>
        <dbReference type="ARBA" id="ARBA00010485"/>
    </source>
</evidence>
<dbReference type="Pfam" id="PF02873">
    <property type="entry name" value="MurB_C"/>
    <property type="match status" value="1"/>
</dbReference>
<dbReference type="GO" id="GO:0071949">
    <property type="term" value="F:FAD binding"/>
    <property type="evidence" value="ECO:0007669"/>
    <property type="project" value="InterPro"/>
</dbReference>
<dbReference type="Pfam" id="PF01565">
    <property type="entry name" value="FAD_binding_4"/>
    <property type="match status" value="1"/>
</dbReference>
<evidence type="ECO:0000256" key="4">
    <source>
        <dbReference type="ARBA" id="ARBA00004752"/>
    </source>
</evidence>
<evidence type="ECO:0000256" key="1">
    <source>
        <dbReference type="ARBA" id="ARBA00001974"/>
    </source>
</evidence>
<sequence length="340" mass="36109">MGQHQLSDHTTLRLGGPAPLWLSHTHDADWRDLARAAGAHAELPFTLGGGSNTLAPDQGTTRPVIHMATRGIRTRHLVDGQVAVTVAAGHPLTDLVAHTVAEGLSGIEYLGGIPGTAGAAPVQNAGAYGQEIGDTLTAVIAHDWTTGRTARVPVAECRLDYRTSVFKQELGRWTILSLTLHLTRSTVAAPVTYQHLATALWAPLGSRPPLAEAAAAVLHDRAERGLLLPETGHDARQAGSCFLNPIVTDDQAVALRSQGAPVYRTPAHRWRASAGWLLEACGYRPGAEVTRGVRCSTRRTLTLTAQAEATAHDFRTALEAMAANVRTVAGVDLHPEPVFV</sequence>
<accession>A0A5P2DGB2</accession>
<dbReference type="GO" id="GO:0071555">
    <property type="term" value="P:cell wall organization"/>
    <property type="evidence" value="ECO:0007669"/>
    <property type="project" value="UniProtKB-KW"/>
</dbReference>
<dbReference type="GO" id="GO:0009252">
    <property type="term" value="P:peptidoglycan biosynthetic process"/>
    <property type="evidence" value="ECO:0007669"/>
    <property type="project" value="UniProtKB-UniRule"/>
</dbReference>
<evidence type="ECO:0000256" key="15">
    <source>
        <dbReference type="ARBA" id="ARBA00023316"/>
    </source>
</evidence>
<comment type="function">
    <text evidence="2 17">Cell wall formation.</text>
</comment>
<dbReference type="PANTHER" id="PTHR21071">
    <property type="entry name" value="UDP-N-ACETYLENOLPYRUVOYLGLUCOSAMINE REDUCTASE"/>
    <property type="match status" value="1"/>
</dbReference>
<feature type="domain" description="FAD-binding PCMH-type" evidence="18">
    <location>
        <begin position="14"/>
        <end position="185"/>
    </location>
</feature>
<dbReference type="Gene3D" id="3.30.43.10">
    <property type="entry name" value="Uridine Diphospho-n-acetylenolpyruvylglucosamine Reductase, domain 2"/>
    <property type="match status" value="1"/>
</dbReference>
<comment type="cofactor">
    <cofactor evidence="1 17">
        <name>FAD</name>
        <dbReference type="ChEBI" id="CHEBI:57692"/>
    </cofactor>
</comment>
<dbReference type="Proteomes" id="UP000325211">
    <property type="component" value="Chromosome"/>
</dbReference>
<evidence type="ECO:0000256" key="10">
    <source>
        <dbReference type="ARBA" id="ARBA00022857"/>
    </source>
</evidence>
<keyword evidence="9 17" id="KW-0274">FAD</keyword>
<dbReference type="InterPro" id="IPR003170">
    <property type="entry name" value="MurB"/>
</dbReference>
<proteinExistence type="inferred from homology"/>
<keyword evidence="15 17" id="KW-0961">Cell wall biogenesis/degradation</keyword>
<dbReference type="SUPFAM" id="SSF56194">
    <property type="entry name" value="Uridine diphospho-N-Acetylenolpyruvylglucosamine reductase, MurB, C-terminal domain"/>
    <property type="match status" value="1"/>
</dbReference>
<dbReference type="PROSITE" id="PS51387">
    <property type="entry name" value="FAD_PCMH"/>
    <property type="match status" value="1"/>
</dbReference>
<dbReference type="GO" id="GO:0051301">
    <property type="term" value="P:cell division"/>
    <property type="evidence" value="ECO:0007669"/>
    <property type="project" value="UniProtKB-KW"/>
</dbReference>
<dbReference type="Gene3D" id="3.30.465.10">
    <property type="match status" value="1"/>
</dbReference>
<dbReference type="Gene3D" id="3.90.78.10">
    <property type="entry name" value="UDP-N-acetylenolpyruvoylglucosamine reductase, C-terminal domain"/>
    <property type="match status" value="1"/>
</dbReference>
<evidence type="ECO:0000256" key="12">
    <source>
        <dbReference type="ARBA" id="ARBA00022984"/>
    </source>
</evidence>
<evidence type="ECO:0000256" key="2">
    <source>
        <dbReference type="ARBA" id="ARBA00003921"/>
    </source>
</evidence>
<dbReference type="RefSeq" id="WP_150211754.1">
    <property type="nucleotide sequence ID" value="NZ_CP029190.1"/>
</dbReference>
<evidence type="ECO:0000256" key="17">
    <source>
        <dbReference type="HAMAP-Rule" id="MF_00037"/>
    </source>
</evidence>
<keyword evidence="10 17" id="KW-0521">NADP</keyword>
<dbReference type="InterPro" id="IPR036318">
    <property type="entry name" value="FAD-bd_PCMH-like_sf"/>
</dbReference>
<dbReference type="OrthoDB" id="9804753at2"/>
<keyword evidence="8 17" id="KW-0285">Flavoprotein</keyword>
<dbReference type="SUPFAM" id="SSF56176">
    <property type="entry name" value="FAD-binding/transporter-associated domain-like"/>
    <property type="match status" value="1"/>
</dbReference>
<evidence type="ECO:0000256" key="16">
    <source>
        <dbReference type="ARBA" id="ARBA00048914"/>
    </source>
</evidence>
<dbReference type="NCBIfam" id="NF010478">
    <property type="entry name" value="PRK13903.1"/>
    <property type="match status" value="1"/>
</dbReference>
<keyword evidence="6 17" id="KW-0963">Cytoplasm</keyword>
<dbReference type="HAMAP" id="MF_00037">
    <property type="entry name" value="MurB"/>
    <property type="match status" value="1"/>
</dbReference>
<dbReference type="InterPro" id="IPR016166">
    <property type="entry name" value="FAD-bd_PCMH"/>
</dbReference>
<feature type="active site" evidence="17">
    <location>
        <position position="336"/>
    </location>
</feature>
<comment type="subcellular location">
    <subcellularLocation>
        <location evidence="3 17">Cytoplasm</location>
    </subcellularLocation>
</comment>
<dbReference type="EMBL" id="CP029190">
    <property type="protein sequence ID" value="QES52019.1"/>
    <property type="molecule type" value="Genomic_DNA"/>
</dbReference>
<dbReference type="InterPro" id="IPR036635">
    <property type="entry name" value="MurB_C_sf"/>
</dbReference>
<dbReference type="InterPro" id="IPR016167">
    <property type="entry name" value="FAD-bd_PCMH_sub1"/>
</dbReference>
<name>A0A5P2DGB2_STRVZ</name>
<protein>
    <recommendedName>
        <fullName evidence="17">UDP-N-acetylenolpyruvoylglucosamine reductase</fullName>
        <ecNumber evidence="17">1.3.1.98</ecNumber>
    </recommendedName>
    <alternativeName>
        <fullName evidence="17">UDP-N-acetylmuramate dehydrogenase</fullName>
    </alternativeName>
</protein>
<evidence type="ECO:0000256" key="8">
    <source>
        <dbReference type="ARBA" id="ARBA00022630"/>
    </source>
</evidence>
<dbReference type="EC" id="1.3.1.98" evidence="17"/>
<dbReference type="GO" id="GO:0005829">
    <property type="term" value="C:cytosol"/>
    <property type="evidence" value="ECO:0007669"/>
    <property type="project" value="TreeGrafter"/>
</dbReference>
<evidence type="ECO:0000256" key="14">
    <source>
        <dbReference type="ARBA" id="ARBA00023306"/>
    </source>
</evidence>
<organism evidence="19 20">
    <name type="scientific">Streptomyces venezuelae</name>
    <dbReference type="NCBI Taxonomy" id="54571"/>
    <lineage>
        <taxon>Bacteria</taxon>
        <taxon>Bacillati</taxon>
        <taxon>Actinomycetota</taxon>
        <taxon>Actinomycetes</taxon>
        <taxon>Kitasatosporales</taxon>
        <taxon>Streptomycetaceae</taxon>
        <taxon>Streptomyces</taxon>
    </lineage>
</organism>